<dbReference type="RefSeq" id="WP_273687195.1">
    <property type="nucleotide sequence ID" value="NZ_CP117411.1"/>
</dbReference>
<feature type="signal peptide" evidence="1">
    <location>
        <begin position="1"/>
        <end position="30"/>
    </location>
</feature>
<dbReference type="InterPro" id="IPR033900">
    <property type="entry name" value="Gram_neg_porin_domain"/>
</dbReference>
<evidence type="ECO:0000313" key="4">
    <source>
        <dbReference type="Proteomes" id="UP001220395"/>
    </source>
</evidence>
<dbReference type="Proteomes" id="UP001220395">
    <property type="component" value="Chromosome"/>
</dbReference>
<reference evidence="3 4" key="1">
    <citation type="submission" date="2023-02" db="EMBL/GenBank/DDBJ databases">
        <title>Genome sequence of Sphingomonas naphthae.</title>
        <authorList>
            <person name="Kim S."/>
            <person name="Heo J."/>
            <person name="Kwon S.-W."/>
        </authorList>
    </citation>
    <scope>NUCLEOTIDE SEQUENCE [LARGE SCALE GENOMIC DNA]</scope>
    <source>
        <strain evidence="3 4">KACC 18716</strain>
    </source>
</reference>
<proteinExistence type="predicted"/>
<dbReference type="PROSITE" id="PS51257">
    <property type="entry name" value="PROKAR_LIPOPROTEIN"/>
    <property type="match status" value="1"/>
</dbReference>
<dbReference type="EMBL" id="CP117411">
    <property type="protein sequence ID" value="WCT73169.1"/>
    <property type="molecule type" value="Genomic_DNA"/>
</dbReference>
<gene>
    <name evidence="3" type="ORF">PQ455_16340</name>
</gene>
<keyword evidence="4" id="KW-1185">Reference proteome</keyword>
<feature type="domain" description="Porin" evidence="2">
    <location>
        <begin position="91"/>
        <end position="211"/>
    </location>
</feature>
<evidence type="ECO:0000259" key="2">
    <source>
        <dbReference type="Pfam" id="PF13609"/>
    </source>
</evidence>
<organism evidence="3 4">
    <name type="scientific">Sphingomonas naphthae</name>
    <dbReference type="NCBI Taxonomy" id="1813468"/>
    <lineage>
        <taxon>Bacteria</taxon>
        <taxon>Pseudomonadati</taxon>
        <taxon>Pseudomonadota</taxon>
        <taxon>Alphaproteobacteria</taxon>
        <taxon>Sphingomonadales</taxon>
        <taxon>Sphingomonadaceae</taxon>
        <taxon>Sphingomonas</taxon>
    </lineage>
</organism>
<dbReference type="SUPFAM" id="SSF56935">
    <property type="entry name" value="Porins"/>
    <property type="match status" value="1"/>
</dbReference>
<evidence type="ECO:0000256" key="1">
    <source>
        <dbReference type="SAM" id="SignalP"/>
    </source>
</evidence>
<name>A0ABY7TLQ0_9SPHN</name>
<evidence type="ECO:0000313" key="3">
    <source>
        <dbReference type="EMBL" id="WCT73169.1"/>
    </source>
</evidence>
<feature type="chain" id="PRO_5045701409" evidence="1">
    <location>
        <begin position="31"/>
        <end position="239"/>
    </location>
</feature>
<sequence length="239" mass="25417">MTTIRGQMGMTGAALALALSCALPAASADARVPASRLRSVSSVTLTGFGTSSPMAANPRRAALLSRAQLDDGVEGTFRFTPSGNSSSRRAVTVAVRARGQSRDEAARTAMAAIQIAPSAYNLGVAVGWKRFALSGDIARLQGSVLPENRESAEIGLSYSGNRWNTRVELGADRAIGDRPRMLGEDEVYSVGLGGSYSLTRNLELTGGVRYRLQRDRLDTPQLDTLRDSQAVYVGTAFKF</sequence>
<keyword evidence="1" id="KW-0732">Signal</keyword>
<protein>
    <submittedName>
        <fullName evidence="3">Porin</fullName>
    </submittedName>
</protein>
<dbReference type="Pfam" id="PF13609">
    <property type="entry name" value="Porin_4"/>
    <property type="match status" value="1"/>
</dbReference>
<accession>A0ABY7TLQ0</accession>